<dbReference type="Proteomes" id="UP000837857">
    <property type="component" value="Chromosome 23"/>
</dbReference>
<keyword evidence="1" id="KW-0732">Signal</keyword>
<evidence type="ECO:0000313" key="2">
    <source>
        <dbReference type="EMBL" id="CAH2056621.1"/>
    </source>
</evidence>
<accession>A0ABN8IJW6</accession>
<reference evidence="2" key="1">
    <citation type="submission" date="2022-03" db="EMBL/GenBank/DDBJ databases">
        <authorList>
            <person name="Martin H S."/>
        </authorList>
    </citation>
    <scope>NUCLEOTIDE SEQUENCE</scope>
</reference>
<evidence type="ECO:0000256" key="1">
    <source>
        <dbReference type="SAM" id="SignalP"/>
    </source>
</evidence>
<keyword evidence="3" id="KW-1185">Reference proteome</keyword>
<proteinExistence type="predicted"/>
<evidence type="ECO:0000313" key="3">
    <source>
        <dbReference type="Proteomes" id="UP000837857"/>
    </source>
</evidence>
<feature type="signal peptide" evidence="1">
    <location>
        <begin position="1"/>
        <end position="19"/>
    </location>
</feature>
<dbReference type="Pfam" id="PF15868">
    <property type="entry name" value="MBF2"/>
    <property type="match status" value="1"/>
</dbReference>
<evidence type="ECO:0008006" key="4">
    <source>
        <dbReference type="Google" id="ProtNLM"/>
    </source>
</evidence>
<dbReference type="InterPro" id="IPR031734">
    <property type="entry name" value="MBF2"/>
</dbReference>
<organism evidence="2 3">
    <name type="scientific">Iphiclides podalirius</name>
    <name type="common">scarce swallowtail</name>
    <dbReference type="NCBI Taxonomy" id="110791"/>
    <lineage>
        <taxon>Eukaryota</taxon>
        <taxon>Metazoa</taxon>
        <taxon>Ecdysozoa</taxon>
        <taxon>Arthropoda</taxon>
        <taxon>Hexapoda</taxon>
        <taxon>Insecta</taxon>
        <taxon>Pterygota</taxon>
        <taxon>Neoptera</taxon>
        <taxon>Endopterygota</taxon>
        <taxon>Lepidoptera</taxon>
        <taxon>Glossata</taxon>
        <taxon>Ditrysia</taxon>
        <taxon>Papilionoidea</taxon>
        <taxon>Papilionidae</taxon>
        <taxon>Papilioninae</taxon>
        <taxon>Iphiclides</taxon>
    </lineage>
</organism>
<protein>
    <recommendedName>
        <fullName evidence="4">Salivary secreted peptide</fullName>
    </recommendedName>
</protein>
<dbReference type="EMBL" id="OW152835">
    <property type="protein sequence ID" value="CAH2056621.1"/>
    <property type="molecule type" value="Genomic_DNA"/>
</dbReference>
<gene>
    <name evidence="2" type="ORF">IPOD504_LOCUS9795</name>
</gene>
<name>A0ABN8IJW6_9NEOP</name>
<feature type="chain" id="PRO_5045276151" description="Salivary secreted peptide" evidence="1">
    <location>
        <begin position="20"/>
        <end position="115"/>
    </location>
</feature>
<feature type="non-terminal residue" evidence="2">
    <location>
        <position position="1"/>
    </location>
</feature>
<sequence>MKTVTFIAVIAVSLYCVGGDHLVVGNVANRVVLANHTVVEYNAIPFIKRVKYYFYSSPDNKKIQGIQMLDALHSKASANITAGGVGHPFVNIRMKSERGTGIKYDVGIYVNPNYL</sequence>